<name>X0SS97_9ZZZZ</name>
<dbReference type="EMBL" id="BARS01003535">
    <property type="protein sequence ID" value="GAF83968.1"/>
    <property type="molecule type" value="Genomic_DNA"/>
</dbReference>
<sequence length="170" mass="19253">MNLAKDVGFIWDIDGVVVDSPHEEAWRVTAMKEPWHIKELSSDFYFTHVASRPRYEGGNNILQLCGVYERLGAVTEEERAKLLEKYCSEKNALIRELITAGKFRLFQDAIPLLLQAKSIGIWQAAASASKNAKDMLLRVSRKRIVDEIGNDFGVLNEEDSLYSIFDVNAC</sequence>
<reference evidence="1" key="1">
    <citation type="journal article" date="2014" name="Front. Microbiol.">
        <title>High frequency of phylogenetically diverse reductive dehalogenase-homologous genes in deep subseafloor sedimentary metagenomes.</title>
        <authorList>
            <person name="Kawai M."/>
            <person name="Futagami T."/>
            <person name="Toyoda A."/>
            <person name="Takaki Y."/>
            <person name="Nishi S."/>
            <person name="Hori S."/>
            <person name="Arai W."/>
            <person name="Tsubouchi T."/>
            <person name="Morono Y."/>
            <person name="Uchiyama I."/>
            <person name="Ito T."/>
            <person name="Fujiyama A."/>
            <person name="Inagaki F."/>
            <person name="Takami H."/>
        </authorList>
    </citation>
    <scope>NUCLEOTIDE SEQUENCE</scope>
    <source>
        <strain evidence="1">Expedition CK06-06</strain>
    </source>
</reference>
<proteinExistence type="predicted"/>
<gene>
    <name evidence="1" type="ORF">S01H1_06853</name>
</gene>
<feature type="non-terminal residue" evidence="1">
    <location>
        <position position="170"/>
    </location>
</feature>
<evidence type="ECO:0000313" key="1">
    <source>
        <dbReference type="EMBL" id="GAF83968.1"/>
    </source>
</evidence>
<dbReference type="SUPFAM" id="SSF56784">
    <property type="entry name" value="HAD-like"/>
    <property type="match status" value="1"/>
</dbReference>
<dbReference type="InterPro" id="IPR036412">
    <property type="entry name" value="HAD-like_sf"/>
</dbReference>
<organism evidence="1">
    <name type="scientific">marine sediment metagenome</name>
    <dbReference type="NCBI Taxonomy" id="412755"/>
    <lineage>
        <taxon>unclassified sequences</taxon>
        <taxon>metagenomes</taxon>
        <taxon>ecological metagenomes</taxon>
    </lineage>
</organism>
<protein>
    <recommendedName>
        <fullName evidence="2">HAD family hydrolase</fullName>
    </recommendedName>
</protein>
<dbReference type="Gene3D" id="1.10.150.240">
    <property type="entry name" value="Putative phosphatase, domain 2"/>
    <property type="match status" value="1"/>
</dbReference>
<evidence type="ECO:0008006" key="2">
    <source>
        <dbReference type="Google" id="ProtNLM"/>
    </source>
</evidence>
<comment type="caution">
    <text evidence="1">The sequence shown here is derived from an EMBL/GenBank/DDBJ whole genome shotgun (WGS) entry which is preliminary data.</text>
</comment>
<dbReference type="AlphaFoldDB" id="X0SS97"/>
<accession>X0SS97</accession>
<dbReference type="InterPro" id="IPR023198">
    <property type="entry name" value="PGP-like_dom2"/>
</dbReference>